<dbReference type="RefSeq" id="XP_008811781.2">
    <property type="nucleotide sequence ID" value="XM_008813559.4"/>
</dbReference>
<organism evidence="1 2">
    <name type="scientific">Phoenix dactylifera</name>
    <name type="common">Date palm</name>
    <dbReference type="NCBI Taxonomy" id="42345"/>
    <lineage>
        <taxon>Eukaryota</taxon>
        <taxon>Viridiplantae</taxon>
        <taxon>Streptophyta</taxon>
        <taxon>Embryophyta</taxon>
        <taxon>Tracheophyta</taxon>
        <taxon>Spermatophyta</taxon>
        <taxon>Magnoliopsida</taxon>
        <taxon>Liliopsida</taxon>
        <taxon>Arecaceae</taxon>
        <taxon>Coryphoideae</taxon>
        <taxon>Phoeniceae</taxon>
        <taxon>Phoenix</taxon>
    </lineage>
</organism>
<reference evidence="2 3" key="2">
    <citation type="submission" date="2025-04" db="UniProtKB">
        <authorList>
            <consortium name="RefSeq"/>
        </authorList>
    </citation>
    <scope>IDENTIFICATION</scope>
    <source>
        <tissue evidence="2 3">Young leaves</tissue>
    </source>
</reference>
<dbReference type="RefSeq" id="XP_026655678.2">
    <property type="nucleotide sequence ID" value="XM_026799877.2"/>
</dbReference>
<dbReference type="Proteomes" id="UP000228380">
    <property type="component" value="Chromosome 8"/>
</dbReference>
<evidence type="ECO:0000313" key="3">
    <source>
        <dbReference type="RefSeq" id="XP_008811781.2"/>
    </source>
</evidence>
<reference evidence="1" key="1">
    <citation type="journal article" date="2019" name="Nat. Commun.">
        <title>Genome-wide association mapping of date palm fruit traits.</title>
        <authorList>
            <person name="Hazzouri K.M."/>
            <person name="Gros-Balthazard M."/>
            <person name="Flowers J.M."/>
            <person name="Copetti D."/>
            <person name="Lemansour A."/>
            <person name="Lebrun M."/>
            <person name="Masmoudi K."/>
            <person name="Ferrand S."/>
            <person name="Dhar M.I."/>
            <person name="Fresquez Z.A."/>
            <person name="Rosas U."/>
            <person name="Zhang J."/>
            <person name="Talag J."/>
            <person name="Lee S."/>
            <person name="Kudrna D."/>
            <person name="Powell R.F."/>
            <person name="Leitch I.J."/>
            <person name="Krueger R.R."/>
            <person name="Wing R.A."/>
            <person name="Amiri K.M.A."/>
            <person name="Purugganan M.D."/>
        </authorList>
    </citation>
    <scope>NUCLEOTIDE SEQUENCE [LARGE SCALE GENOMIC DNA]</scope>
    <source>
        <strain evidence="1">cv. Khalas</strain>
    </source>
</reference>
<accession>A0A8B7D2D4</accession>
<evidence type="ECO:0000313" key="2">
    <source>
        <dbReference type="RefSeq" id="XP_008811780.2"/>
    </source>
</evidence>
<sequence>MHVGTQVPSSSYSDRHPMESVQTRITVLERCLIEHDFSLPDPQTFGDVEGKDDSCIELINKRVSRIEKVLRDKSLLVDDKPSEHATVSVEVKEHTAAGEAMDQAAVEKDDMQHSADSVEVIWSTDAEAKKEHGALTKYVSSVCKRVKLGACKRKATEKARAISELPKAYWQNR</sequence>
<dbReference type="KEGG" id="pda:103722860"/>
<keyword evidence="1" id="KW-1185">Reference proteome</keyword>
<gene>
    <name evidence="2 3 4" type="primary">LOC103722860</name>
</gene>
<dbReference type="RefSeq" id="XP_008811780.2">
    <property type="nucleotide sequence ID" value="XM_008813558.4"/>
</dbReference>
<evidence type="ECO:0000313" key="4">
    <source>
        <dbReference type="RefSeq" id="XP_026655678.2"/>
    </source>
</evidence>
<dbReference type="AlphaFoldDB" id="A0A8B7D2D4"/>
<evidence type="ECO:0000313" key="1">
    <source>
        <dbReference type="Proteomes" id="UP000228380"/>
    </source>
</evidence>
<protein>
    <submittedName>
        <fullName evidence="2 3">Uncharacterized protein LOC103722860</fullName>
    </submittedName>
</protein>
<proteinExistence type="predicted"/>
<name>A0A8B7D2D4_PHODC</name>
<dbReference type="GeneID" id="103722860"/>